<gene>
    <name evidence="2" type="ORF">C9I57_22935</name>
</gene>
<evidence type="ECO:0000256" key="1">
    <source>
        <dbReference type="SAM" id="Phobius"/>
    </source>
</evidence>
<dbReference type="Proteomes" id="UP000240638">
    <property type="component" value="Unassembled WGS sequence"/>
</dbReference>
<accession>A0A2T3XPL9</accession>
<organism evidence="2 3">
    <name type="scientific">Trinickia symbiotica</name>
    <dbReference type="NCBI Taxonomy" id="863227"/>
    <lineage>
        <taxon>Bacteria</taxon>
        <taxon>Pseudomonadati</taxon>
        <taxon>Pseudomonadota</taxon>
        <taxon>Betaproteobacteria</taxon>
        <taxon>Burkholderiales</taxon>
        <taxon>Burkholderiaceae</taxon>
        <taxon>Trinickia</taxon>
    </lineage>
</organism>
<name>A0A2T3XPL9_9BURK</name>
<proteinExistence type="predicted"/>
<keyword evidence="1" id="KW-1133">Transmembrane helix</keyword>
<keyword evidence="1" id="KW-0472">Membrane</keyword>
<dbReference type="AlphaFoldDB" id="A0A2T3XPL9"/>
<evidence type="ECO:0000313" key="3">
    <source>
        <dbReference type="Proteomes" id="UP000240638"/>
    </source>
</evidence>
<protein>
    <submittedName>
        <fullName evidence="2">Uncharacterized protein</fullName>
    </submittedName>
</protein>
<keyword evidence="1" id="KW-0812">Transmembrane</keyword>
<dbReference type="EMBL" id="PYUC01000012">
    <property type="protein sequence ID" value="PTB18453.1"/>
    <property type="molecule type" value="Genomic_DNA"/>
</dbReference>
<sequence length="68" mass="7532">MYVYLEFTGFSAPRPPAGALFILTAGIAVPSLRALAASSRYRGDLARADSVLPLKRHRVHQRPAIKRR</sequence>
<comment type="caution">
    <text evidence="2">The sequence shown here is derived from an EMBL/GenBank/DDBJ whole genome shotgun (WGS) entry which is preliminary data.</text>
</comment>
<feature type="transmembrane region" description="Helical" evidence="1">
    <location>
        <begin position="17"/>
        <end position="36"/>
    </location>
</feature>
<reference evidence="2 3" key="1">
    <citation type="submission" date="2018-03" db="EMBL/GenBank/DDBJ databases">
        <title>Whole genome analyses suggest that Burkholderia sensu lato contains two further novel genera in the rhizoxinica-symbiotica group Mycetohabitans gen. nov., and Trinickia gen. nov.: implications for the evolution of diazotrophy and nodulation in the Burkholderiaceae.</title>
        <authorList>
            <person name="Estrada De Los Santos P."/>
            <person name="Palmer M."/>
            <person name="Chavez-Ramirez B."/>
            <person name="Steenkamp E.T."/>
            <person name="Hirsch A.M."/>
            <person name="Manyaka P."/>
            <person name="Maluk M."/>
            <person name="Lafos M."/>
            <person name="Crook M."/>
            <person name="Gross E."/>
            <person name="Simon M.F."/>
            <person name="Bueno Dos Reis Junior F."/>
            <person name="Poole P.S."/>
            <person name="Venter S.N."/>
            <person name="James E.K."/>
        </authorList>
    </citation>
    <scope>NUCLEOTIDE SEQUENCE [LARGE SCALE GENOMIC DNA]</scope>
    <source>
        <strain evidence="2 3">JPY-366</strain>
    </source>
</reference>
<evidence type="ECO:0000313" key="2">
    <source>
        <dbReference type="EMBL" id="PTB18453.1"/>
    </source>
</evidence>